<dbReference type="InterPro" id="IPR013325">
    <property type="entry name" value="RNA_pol_sigma_r2"/>
</dbReference>
<evidence type="ECO:0000256" key="5">
    <source>
        <dbReference type="ARBA" id="ARBA00023163"/>
    </source>
</evidence>
<gene>
    <name evidence="9" type="ORF">IAA98_07645</name>
</gene>
<accession>A0A9D1GXQ1</accession>
<dbReference type="GO" id="GO:0016987">
    <property type="term" value="F:sigma factor activity"/>
    <property type="evidence" value="ECO:0007669"/>
    <property type="project" value="UniProtKB-KW"/>
</dbReference>
<dbReference type="InterPro" id="IPR013249">
    <property type="entry name" value="RNA_pol_sigma70_r4_t2"/>
</dbReference>
<evidence type="ECO:0000313" key="9">
    <source>
        <dbReference type="EMBL" id="HIT75441.1"/>
    </source>
</evidence>
<name>A0A9D1GXQ1_9ACTN</name>
<dbReference type="EMBL" id="DVLP01000230">
    <property type="protein sequence ID" value="HIT75441.1"/>
    <property type="molecule type" value="Genomic_DNA"/>
</dbReference>
<reference evidence="9" key="2">
    <citation type="journal article" date="2021" name="PeerJ">
        <title>Extensive microbial diversity within the chicken gut microbiome revealed by metagenomics and culture.</title>
        <authorList>
            <person name="Gilroy R."/>
            <person name="Ravi A."/>
            <person name="Getino M."/>
            <person name="Pursley I."/>
            <person name="Horton D.L."/>
            <person name="Alikhan N.F."/>
            <person name="Baker D."/>
            <person name="Gharbi K."/>
            <person name="Hall N."/>
            <person name="Watson M."/>
            <person name="Adriaenssens E.M."/>
            <person name="Foster-Nyarko E."/>
            <person name="Jarju S."/>
            <person name="Secka A."/>
            <person name="Antonio M."/>
            <person name="Oren A."/>
            <person name="Chaudhuri R.R."/>
            <person name="La Ragione R."/>
            <person name="Hildebrand F."/>
            <person name="Pallen M.J."/>
        </authorList>
    </citation>
    <scope>NUCLEOTIDE SEQUENCE</scope>
    <source>
        <strain evidence="9">ChiGjej1B1-24693</strain>
    </source>
</reference>
<dbReference type="AlphaFoldDB" id="A0A9D1GXQ1"/>
<keyword evidence="2" id="KW-0805">Transcription regulation</keyword>
<dbReference type="SUPFAM" id="SSF88946">
    <property type="entry name" value="Sigma2 domain of RNA polymerase sigma factors"/>
    <property type="match status" value="1"/>
</dbReference>
<dbReference type="Proteomes" id="UP000886842">
    <property type="component" value="Unassembled WGS sequence"/>
</dbReference>
<evidence type="ECO:0000259" key="7">
    <source>
        <dbReference type="Pfam" id="PF04542"/>
    </source>
</evidence>
<dbReference type="InterPro" id="IPR007627">
    <property type="entry name" value="RNA_pol_sigma70_r2"/>
</dbReference>
<dbReference type="Pfam" id="PF08281">
    <property type="entry name" value="Sigma70_r4_2"/>
    <property type="match status" value="1"/>
</dbReference>
<dbReference type="PANTHER" id="PTHR43133:SF50">
    <property type="entry name" value="ECF RNA POLYMERASE SIGMA FACTOR SIGM"/>
    <property type="match status" value="1"/>
</dbReference>
<dbReference type="Gene3D" id="1.10.1740.10">
    <property type="match status" value="1"/>
</dbReference>
<dbReference type="GO" id="GO:0003677">
    <property type="term" value="F:DNA binding"/>
    <property type="evidence" value="ECO:0007669"/>
    <property type="project" value="UniProtKB-KW"/>
</dbReference>
<dbReference type="InterPro" id="IPR014284">
    <property type="entry name" value="RNA_pol_sigma-70_dom"/>
</dbReference>
<feature type="region of interest" description="Disordered" evidence="6">
    <location>
        <begin position="87"/>
        <end position="107"/>
    </location>
</feature>
<evidence type="ECO:0000256" key="3">
    <source>
        <dbReference type="ARBA" id="ARBA00023082"/>
    </source>
</evidence>
<proteinExistence type="inferred from homology"/>
<evidence type="ECO:0000313" key="10">
    <source>
        <dbReference type="Proteomes" id="UP000886842"/>
    </source>
</evidence>
<dbReference type="GO" id="GO:0006352">
    <property type="term" value="P:DNA-templated transcription initiation"/>
    <property type="evidence" value="ECO:0007669"/>
    <property type="project" value="InterPro"/>
</dbReference>
<evidence type="ECO:0000256" key="2">
    <source>
        <dbReference type="ARBA" id="ARBA00023015"/>
    </source>
</evidence>
<keyword evidence="5" id="KW-0804">Transcription</keyword>
<feature type="region of interest" description="Disordered" evidence="6">
    <location>
        <begin position="170"/>
        <end position="204"/>
    </location>
</feature>
<evidence type="ECO:0000256" key="1">
    <source>
        <dbReference type="ARBA" id="ARBA00010641"/>
    </source>
</evidence>
<dbReference type="InterPro" id="IPR013324">
    <property type="entry name" value="RNA_pol_sigma_r3/r4-like"/>
</dbReference>
<dbReference type="InterPro" id="IPR036388">
    <property type="entry name" value="WH-like_DNA-bd_sf"/>
</dbReference>
<evidence type="ECO:0000259" key="8">
    <source>
        <dbReference type="Pfam" id="PF08281"/>
    </source>
</evidence>
<dbReference type="InterPro" id="IPR014325">
    <property type="entry name" value="RNA_pol_sigma-E_actinobac"/>
</dbReference>
<dbReference type="NCBIfam" id="TIGR02983">
    <property type="entry name" value="SigE-fam_strep"/>
    <property type="match status" value="1"/>
</dbReference>
<comment type="caution">
    <text evidence="9">The sequence shown here is derived from an EMBL/GenBank/DDBJ whole genome shotgun (WGS) entry which is preliminary data.</text>
</comment>
<feature type="domain" description="RNA polymerase sigma factor 70 region 4 type 2" evidence="8">
    <location>
        <begin position="119"/>
        <end position="169"/>
    </location>
</feature>
<dbReference type="InterPro" id="IPR039425">
    <property type="entry name" value="RNA_pol_sigma-70-like"/>
</dbReference>
<evidence type="ECO:0000256" key="6">
    <source>
        <dbReference type="SAM" id="MobiDB-lite"/>
    </source>
</evidence>
<dbReference type="PANTHER" id="PTHR43133">
    <property type="entry name" value="RNA POLYMERASE ECF-TYPE SIGMA FACTO"/>
    <property type="match status" value="1"/>
</dbReference>
<dbReference type="SUPFAM" id="SSF88659">
    <property type="entry name" value="Sigma3 and sigma4 domains of RNA polymerase sigma factors"/>
    <property type="match status" value="1"/>
</dbReference>
<dbReference type="Gene3D" id="1.10.10.10">
    <property type="entry name" value="Winged helix-like DNA-binding domain superfamily/Winged helix DNA-binding domain"/>
    <property type="match status" value="1"/>
</dbReference>
<keyword evidence="4" id="KW-0238">DNA-binding</keyword>
<dbReference type="CDD" id="cd06171">
    <property type="entry name" value="Sigma70_r4"/>
    <property type="match status" value="1"/>
</dbReference>
<reference evidence="9" key="1">
    <citation type="submission" date="2020-10" db="EMBL/GenBank/DDBJ databases">
        <authorList>
            <person name="Gilroy R."/>
        </authorList>
    </citation>
    <scope>NUCLEOTIDE SEQUENCE</scope>
    <source>
        <strain evidence="9">ChiGjej1B1-24693</strain>
    </source>
</reference>
<protein>
    <submittedName>
        <fullName evidence="9">SigE family RNA polymerase sigma factor</fullName>
    </submittedName>
</protein>
<feature type="domain" description="RNA polymerase sigma-70 region 2" evidence="7">
    <location>
        <begin position="32"/>
        <end position="89"/>
    </location>
</feature>
<comment type="similarity">
    <text evidence="1">Belongs to the sigma-70 factor family. ECF subfamily.</text>
</comment>
<evidence type="ECO:0000256" key="4">
    <source>
        <dbReference type="ARBA" id="ARBA00023125"/>
    </source>
</evidence>
<organism evidence="9 10">
    <name type="scientific">Candidatus Avipropionibacterium avicola</name>
    <dbReference type="NCBI Taxonomy" id="2840701"/>
    <lineage>
        <taxon>Bacteria</taxon>
        <taxon>Bacillati</taxon>
        <taxon>Actinomycetota</taxon>
        <taxon>Actinomycetes</taxon>
        <taxon>Propionibacteriales</taxon>
        <taxon>Propionibacteriaceae</taxon>
        <taxon>Propionibacteriaceae incertae sedis</taxon>
        <taxon>Candidatus Avipropionibacterium</taxon>
    </lineage>
</organism>
<dbReference type="Pfam" id="PF04542">
    <property type="entry name" value="Sigma70_r2"/>
    <property type="match status" value="1"/>
</dbReference>
<sequence>MTAGRIVAWDTDRVSHADELLEALYAGQWTRMVRLAALLLRASDQAEEIAQDAFVQIYKRANRFDTADEATGYLRTCVVNGVRSAQRHRDVVRRRPPPPDAAPDGPEELAVRAETGRTVLAALDELPQRQREVLVLRYWSELSEAEIAESLGISKGAVKSHAHRGVAALRGRLNESPLNDSTLDGQAPGASAPHDPTGQEGGRP</sequence>
<keyword evidence="3" id="KW-0731">Sigma factor</keyword>
<dbReference type="NCBIfam" id="TIGR02937">
    <property type="entry name" value="sigma70-ECF"/>
    <property type="match status" value="1"/>
</dbReference>